<dbReference type="KEGG" id="psco:LY89DRAFT_754342"/>
<keyword evidence="2" id="KW-1185">Reference proteome</keyword>
<reference evidence="1 2" key="1">
    <citation type="submission" date="2015-10" db="EMBL/GenBank/DDBJ databases">
        <title>Full genome of DAOMC 229536 Phialocephala scopiformis, a fungal endophyte of spruce producing the potent anti-insectan compound rugulosin.</title>
        <authorList>
            <consortium name="DOE Joint Genome Institute"/>
            <person name="Walker A.K."/>
            <person name="Frasz S.L."/>
            <person name="Seifert K.A."/>
            <person name="Miller J.D."/>
            <person name="Mondo S.J."/>
            <person name="Labutti K."/>
            <person name="Lipzen A."/>
            <person name="Dockter R."/>
            <person name="Kennedy M."/>
            <person name="Grigoriev I.V."/>
            <person name="Spatafora J.W."/>
        </authorList>
    </citation>
    <scope>NUCLEOTIDE SEQUENCE [LARGE SCALE GENOMIC DNA]</scope>
    <source>
        <strain evidence="1 2">CBS 120377</strain>
    </source>
</reference>
<dbReference type="RefSeq" id="XP_018067886.1">
    <property type="nucleotide sequence ID" value="XM_018221319.1"/>
</dbReference>
<sequence>MASANPPPDDPPLGNYGYDEKAVARGLSKRRQSEWLERSKKWPDLPARRWAARKVIGKGAYGICGQWDYTGNDKSMPRQIVVKQSIGSTAKILRGESKMMHLTTSTGADYVVKLYKGCHRGAGTGTSDIDPLPYNSLGMYIPHQEVVRMYMEYAPGGDLDAFFKRLIATPGARVIPEEHLWRLLHCLAKASMALGRFSLLLQTFQGHGKSWKCNFFA</sequence>
<evidence type="ECO:0000313" key="1">
    <source>
        <dbReference type="EMBL" id="KUJ13531.1"/>
    </source>
</evidence>
<dbReference type="SUPFAM" id="SSF56112">
    <property type="entry name" value="Protein kinase-like (PK-like)"/>
    <property type="match status" value="1"/>
</dbReference>
<proteinExistence type="predicted"/>
<gene>
    <name evidence="1" type="ORF">LY89DRAFT_754342</name>
</gene>
<evidence type="ECO:0008006" key="3">
    <source>
        <dbReference type="Google" id="ProtNLM"/>
    </source>
</evidence>
<dbReference type="GeneID" id="28831045"/>
<dbReference type="EMBL" id="KQ947422">
    <property type="protein sequence ID" value="KUJ13531.1"/>
    <property type="molecule type" value="Genomic_DNA"/>
</dbReference>
<dbReference type="Proteomes" id="UP000070700">
    <property type="component" value="Unassembled WGS sequence"/>
</dbReference>
<accession>A0A194X008</accession>
<evidence type="ECO:0000313" key="2">
    <source>
        <dbReference type="Proteomes" id="UP000070700"/>
    </source>
</evidence>
<dbReference type="InterPro" id="IPR011009">
    <property type="entry name" value="Kinase-like_dom_sf"/>
</dbReference>
<name>A0A194X008_MOLSC</name>
<protein>
    <recommendedName>
        <fullName evidence="3">Protein kinase domain-containing protein</fullName>
    </recommendedName>
</protein>
<dbReference type="AlphaFoldDB" id="A0A194X008"/>
<dbReference type="OrthoDB" id="310217at2759"/>
<dbReference type="InParanoid" id="A0A194X008"/>
<organism evidence="1 2">
    <name type="scientific">Mollisia scopiformis</name>
    <name type="common">Conifer needle endophyte fungus</name>
    <name type="synonym">Phialocephala scopiformis</name>
    <dbReference type="NCBI Taxonomy" id="149040"/>
    <lineage>
        <taxon>Eukaryota</taxon>
        <taxon>Fungi</taxon>
        <taxon>Dikarya</taxon>
        <taxon>Ascomycota</taxon>
        <taxon>Pezizomycotina</taxon>
        <taxon>Leotiomycetes</taxon>
        <taxon>Helotiales</taxon>
        <taxon>Mollisiaceae</taxon>
        <taxon>Mollisia</taxon>
    </lineage>
</organism>